<organism evidence="2 3">
    <name type="scientific">Chryseobacterium culicis</name>
    <dbReference type="NCBI Taxonomy" id="680127"/>
    <lineage>
        <taxon>Bacteria</taxon>
        <taxon>Pseudomonadati</taxon>
        <taxon>Bacteroidota</taxon>
        <taxon>Flavobacteriia</taxon>
        <taxon>Flavobacteriales</taxon>
        <taxon>Weeksellaceae</taxon>
        <taxon>Chryseobacterium group</taxon>
        <taxon>Chryseobacterium</taxon>
    </lineage>
</organism>
<keyword evidence="1" id="KW-0472">Membrane</keyword>
<feature type="transmembrane region" description="Helical" evidence="1">
    <location>
        <begin position="6"/>
        <end position="27"/>
    </location>
</feature>
<keyword evidence="1" id="KW-1133">Transmembrane helix</keyword>
<name>A0A1H6H5G2_CHRCI</name>
<feature type="transmembrane region" description="Helical" evidence="1">
    <location>
        <begin position="34"/>
        <end position="51"/>
    </location>
</feature>
<dbReference type="Proteomes" id="UP000198561">
    <property type="component" value="Unassembled WGS sequence"/>
</dbReference>
<evidence type="ECO:0000313" key="2">
    <source>
        <dbReference type="EMBL" id="SEH29330.1"/>
    </source>
</evidence>
<accession>A0A1H6H5G2</accession>
<reference evidence="2 3" key="1">
    <citation type="submission" date="2016-10" db="EMBL/GenBank/DDBJ databases">
        <authorList>
            <person name="de Groot N.N."/>
        </authorList>
    </citation>
    <scope>NUCLEOTIDE SEQUENCE [LARGE SCALE GENOMIC DNA]</scope>
    <source>
        <strain evidence="2 3">DSM 23031</strain>
    </source>
</reference>
<dbReference type="EMBL" id="FNWQ01000001">
    <property type="protein sequence ID" value="SEH29330.1"/>
    <property type="molecule type" value="Genomic_DNA"/>
</dbReference>
<protein>
    <submittedName>
        <fullName evidence="2">Uncharacterized protein</fullName>
    </submittedName>
</protein>
<evidence type="ECO:0000313" key="3">
    <source>
        <dbReference type="Proteomes" id="UP000198561"/>
    </source>
</evidence>
<dbReference type="STRING" id="680127.SAMN05421593_0973"/>
<evidence type="ECO:0000256" key="1">
    <source>
        <dbReference type="SAM" id="Phobius"/>
    </source>
</evidence>
<sequence length="248" mass="28515">MFDEFVIYLYSIMVGISFGAFSIHYRFYPMKKRFIPILAMSTVLVLSVATACKKEAGKPVPNQIDSIAQNKTDSAGTIQNNVNKEAALKQTNDELLKALKNKDYTTFASFIHPEKGVRFSMYAFVNVKEDKHFSKADFEKYQPTKTIFTWGAHDGSGDPYKATINDYLSKWVFSNDFTASQYSFNKFIGGGNSLNNLKEIYPKDDFTENYIKGTEKYGNMDWKTLRFVFEEFQGQYYLVAVLNDQWTI</sequence>
<keyword evidence="1" id="KW-0812">Transmembrane</keyword>
<gene>
    <name evidence="2" type="ORF">SAMN05421593_0973</name>
</gene>
<proteinExistence type="predicted"/>
<dbReference type="AlphaFoldDB" id="A0A1H6H5G2"/>